<evidence type="ECO:0000313" key="3">
    <source>
        <dbReference type="EMBL" id="TPX13227.1"/>
    </source>
</evidence>
<feature type="region of interest" description="Disordered" evidence="1">
    <location>
        <begin position="784"/>
        <end position="857"/>
    </location>
</feature>
<proteinExistence type="predicted"/>
<dbReference type="PANTHER" id="PTHR23225">
    <property type="entry name" value="ZINC FINGER PROTEIN"/>
    <property type="match status" value="1"/>
</dbReference>
<feature type="domain" description="C2H2-type" evidence="2">
    <location>
        <begin position="563"/>
        <end position="586"/>
    </location>
</feature>
<comment type="caution">
    <text evidence="3">The sequence shown here is derived from an EMBL/GenBank/DDBJ whole genome shotgun (WGS) entry which is preliminary data.</text>
</comment>
<dbReference type="Proteomes" id="UP000319257">
    <property type="component" value="Unassembled WGS sequence"/>
</dbReference>
<feature type="compositionally biased region" description="Polar residues" evidence="1">
    <location>
        <begin position="809"/>
        <end position="822"/>
    </location>
</feature>
<dbReference type="AlphaFoldDB" id="A0A507B0H3"/>
<feature type="region of interest" description="Disordered" evidence="1">
    <location>
        <begin position="483"/>
        <end position="550"/>
    </location>
</feature>
<evidence type="ECO:0000259" key="2">
    <source>
        <dbReference type="SMART" id="SM00355"/>
    </source>
</evidence>
<feature type="region of interest" description="Disordered" evidence="1">
    <location>
        <begin position="1"/>
        <end position="59"/>
    </location>
</feature>
<dbReference type="Gene3D" id="3.30.160.60">
    <property type="entry name" value="Classic Zinc Finger"/>
    <property type="match status" value="1"/>
</dbReference>
<sequence>MSAAFSRADSRKRGFASSRSEHSPQPKRRRTADTRSPSLPYATIAPSTAARSNPVPRPVIMVHPTKDISKRMESAVQECRDQAVQRYSEVHALLLFWEDDDLLVSNDVAALEETFKAIYRYSTTVIKIKAPKANQELLRKVLDFLTARDSSDNLLIVYYVGDAQANTRAGEAPFWVPHRRNGMVVHSGQLQDHFEDADADVLMLWDCGIGPALTGQVIQQSGHVSTSVSEVLTAGAYHTLGAGIGEDSYTRALIEELPKAAKSGAVRIIDLHTQLLNRLGARKPLALNTVHRAPTHGWLSRVHRSIVLTPLGSKSNGDGTSTSGPLGPLRQPVNGAQAAGEMCVDRADIDNLGSLITVCFRISEMDTTVAALENWLREAPEQAQDAIKVTGMYAGYSPLISLVIPLHVWALLPECPSQGLKGFAITGLANPEVEEAIESALFTRMGLEENKASLAHRHHPDPQAVHKMEDSVLEEGYSLRNSPNKIRKALPTGRRLLPSEPRALLPGERRELPRAASQHQPTIVHTSAEPPLPPSPATGSERKALPTSRKPVKISIKSAGPLLYCQECNGAVFKDDEALAAHKRKHHTRPFQCVFNWAGCTSDFASKNEWKRHVMSQHILLNYWLCQLDSCRNTVNTPKSANGATLPNGAIFNRKDLYTQHLRRMHTPPAIKKQLKVLKASKSAPNTDLVQWEEHLKDLQKAGYKQRCNLPTYMRCPAVGCTQEFQGANAWDDRMEHVAKHLEKAAAGKEQRVTFGGDWDPTLTTWATRPDVGIVIKNADGEWKTWESPPKASRHTVPMGDIAADDGYGNTSALHANGNENGDTPDEEDDEERDRERSRSVIEVAEGQHSHDDSPDY</sequence>
<feature type="compositionally biased region" description="Polar residues" evidence="1">
    <location>
        <begin position="312"/>
        <end position="324"/>
    </location>
</feature>
<feature type="compositionally biased region" description="Basic and acidic residues" evidence="1">
    <location>
        <begin position="834"/>
        <end position="857"/>
    </location>
</feature>
<dbReference type="PANTHER" id="PTHR23225:SF2">
    <property type="entry name" value="AT09679P-RELATED"/>
    <property type="match status" value="1"/>
</dbReference>
<organism evidence="3 4">
    <name type="scientific">Thyridium curvatum</name>
    <dbReference type="NCBI Taxonomy" id="1093900"/>
    <lineage>
        <taxon>Eukaryota</taxon>
        <taxon>Fungi</taxon>
        <taxon>Dikarya</taxon>
        <taxon>Ascomycota</taxon>
        <taxon>Pezizomycotina</taxon>
        <taxon>Sordariomycetes</taxon>
        <taxon>Sordariomycetidae</taxon>
        <taxon>Thyridiales</taxon>
        <taxon>Thyridiaceae</taxon>
        <taxon>Thyridium</taxon>
    </lineage>
</organism>
<evidence type="ECO:0000256" key="1">
    <source>
        <dbReference type="SAM" id="MobiDB-lite"/>
    </source>
</evidence>
<evidence type="ECO:0000313" key="4">
    <source>
        <dbReference type="Proteomes" id="UP000319257"/>
    </source>
</evidence>
<keyword evidence="4" id="KW-1185">Reference proteome</keyword>
<accession>A0A507B0H3</accession>
<dbReference type="OrthoDB" id="5388486at2759"/>
<dbReference type="InterPro" id="IPR039970">
    <property type="entry name" value="TF_Grauzone"/>
</dbReference>
<name>A0A507B0H3_9PEZI</name>
<dbReference type="GO" id="GO:0003700">
    <property type="term" value="F:DNA-binding transcription factor activity"/>
    <property type="evidence" value="ECO:0007669"/>
    <property type="project" value="InterPro"/>
</dbReference>
<dbReference type="RefSeq" id="XP_030994938.1">
    <property type="nucleotide sequence ID" value="XM_031141059.1"/>
</dbReference>
<dbReference type="InParanoid" id="A0A507B0H3"/>
<feature type="domain" description="C2H2-type" evidence="2">
    <location>
        <begin position="591"/>
        <end position="618"/>
    </location>
</feature>
<dbReference type="SMART" id="SM00355">
    <property type="entry name" value="ZnF_C2H2"/>
    <property type="match status" value="4"/>
</dbReference>
<reference evidence="3 4" key="1">
    <citation type="submission" date="2019-06" db="EMBL/GenBank/DDBJ databases">
        <title>Draft genome sequence of the filamentous fungus Phialemoniopsis curvata isolated from diesel fuel.</title>
        <authorList>
            <person name="Varaljay V.A."/>
            <person name="Lyon W.J."/>
            <person name="Crouch A.L."/>
            <person name="Drake C.E."/>
            <person name="Hollomon J.M."/>
            <person name="Nadeau L.J."/>
            <person name="Nunn H.S."/>
            <person name="Stevenson B.S."/>
            <person name="Bojanowski C.L."/>
            <person name="Crookes-Goodson W.J."/>
        </authorList>
    </citation>
    <scope>NUCLEOTIDE SEQUENCE [LARGE SCALE GENOMIC DNA]</scope>
    <source>
        <strain evidence="3 4">D216</strain>
    </source>
</reference>
<dbReference type="EMBL" id="SKBQ01000036">
    <property type="protein sequence ID" value="TPX13227.1"/>
    <property type="molecule type" value="Genomic_DNA"/>
</dbReference>
<dbReference type="STRING" id="1093900.A0A507B0H3"/>
<feature type="compositionally biased region" description="Acidic residues" evidence="1">
    <location>
        <begin position="823"/>
        <end position="833"/>
    </location>
</feature>
<dbReference type="GeneID" id="41973874"/>
<feature type="domain" description="C2H2-type" evidence="2">
    <location>
        <begin position="714"/>
        <end position="741"/>
    </location>
</feature>
<protein>
    <recommendedName>
        <fullName evidence="2">C2H2-type domain-containing protein</fullName>
    </recommendedName>
</protein>
<feature type="region of interest" description="Disordered" evidence="1">
    <location>
        <begin position="310"/>
        <end position="329"/>
    </location>
</feature>
<dbReference type="InterPro" id="IPR013087">
    <property type="entry name" value="Znf_C2H2_type"/>
</dbReference>
<feature type="domain" description="C2H2-type" evidence="2">
    <location>
        <begin position="624"/>
        <end position="666"/>
    </location>
</feature>
<gene>
    <name evidence="3" type="ORF">E0L32_006427</name>
</gene>